<comment type="caution">
    <text evidence="2">The sequence shown here is derived from an EMBL/GenBank/DDBJ whole genome shotgun (WGS) entry which is preliminary data.</text>
</comment>
<organism evidence="2 3">
    <name type="scientific">Ilyodon furcidens</name>
    <name type="common">goldbreast splitfin</name>
    <dbReference type="NCBI Taxonomy" id="33524"/>
    <lineage>
        <taxon>Eukaryota</taxon>
        <taxon>Metazoa</taxon>
        <taxon>Chordata</taxon>
        <taxon>Craniata</taxon>
        <taxon>Vertebrata</taxon>
        <taxon>Euteleostomi</taxon>
        <taxon>Actinopterygii</taxon>
        <taxon>Neopterygii</taxon>
        <taxon>Teleostei</taxon>
        <taxon>Neoteleostei</taxon>
        <taxon>Acanthomorphata</taxon>
        <taxon>Ovalentaria</taxon>
        <taxon>Atherinomorphae</taxon>
        <taxon>Cyprinodontiformes</taxon>
        <taxon>Goodeidae</taxon>
        <taxon>Ilyodon</taxon>
    </lineage>
</organism>
<evidence type="ECO:0000313" key="2">
    <source>
        <dbReference type="EMBL" id="MEQ2243327.1"/>
    </source>
</evidence>
<proteinExistence type="predicted"/>
<evidence type="ECO:0000313" key="3">
    <source>
        <dbReference type="Proteomes" id="UP001482620"/>
    </source>
</evidence>
<keyword evidence="3" id="KW-1185">Reference proteome</keyword>
<feature type="region of interest" description="Disordered" evidence="1">
    <location>
        <begin position="1"/>
        <end position="26"/>
    </location>
</feature>
<evidence type="ECO:0000256" key="1">
    <source>
        <dbReference type="SAM" id="MobiDB-lite"/>
    </source>
</evidence>
<protein>
    <submittedName>
        <fullName evidence="2">Uncharacterized protein</fullName>
    </submittedName>
</protein>
<dbReference type="EMBL" id="JAHRIQ010069871">
    <property type="protein sequence ID" value="MEQ2243327.1"/>
    <property type="molecule type" value="Genomic_DNA"/>
</dbReference>
<gene>
    <name evidence="2" type="ORF">ILYODFUR_005956</name>
</gene>
<sequence length="99" mass="11690">MNPLHDALVEHQQKMHKPSLEQQQKNKQKLFYRQLPDHQSELIQRNGSGKMKSLESITILLNFLFQLSIEKDKKRRSIYPSIHPWSIIHPLSTETSTMN</sequence>
<dbReference type="Proteomes" id="UP001482620">
    <property type="component" value="Unassembled WGS sequence"/>
</dbReference>
<accession>A0ABV0UFJ1</accession>
<name>A0ABV0UFJ1_9TELE</name>
<reference evidence="2 3" key="1">
    <citation type="submission" date="2021-06" db="EMBL/GenBank/DDBJ databases">
        <authorList>
            <person name="Palmer J.M."/>
        </authorList>
    </citation>
    <scope>NUCLEOTIDE SEQUENCE [LARGE SCALE GENOMIC DNA]</scope>
    <source>
        <strain evidence="3">if_2019</strain>
        <tissue evidence="2">Muscle</tissue>
    </source>
</reference>